<dbReference type="InterPro" id="IPR009061">
    <property type="entry name" value="DNA-bd_dom_put_sf"/>
</dbReference>
<gene>
    <name evidence="3" type="ORF">FD30_GL001384</name>
</gene>
<dbReference type="AlphaFoldDB" id="A0A0R1JZ05"/>
<dbReference type="SUPFAM" id="SSF46955">
    <property type="entry name" value="Putative DNA-binding domain"/>
    <property type="match status" value="1"/>
</dbReference>
<dbReference type="STRING" id="1423773.FD30_GL001384"/>
<sequence>MQIKAVAQQFHLTPSTLRYYEDQGLLDPITRVNGHRDYQPADLERLDFILCVKQCGMTLAQMKTFLDLYRQGNTTIPERLTVLQHQLAVSQARQVALARSIDHLQDKIADVQALQRDAVAGAKTRQPSVTSE</sequence>
<dbReference type="PATRIC" id="fig|1423773.3.peg.1419"/>
<dbReference type="CDD" id="cd01109">
    <property type="entry name" value="HTH_YyaN"/>
    <property type="match status" value="1"/>
</dbReference>
<feature type="domain" description="HTH merR-type" evidence="2">
    <location>
        <begin position="1"/>
        <end position="68"/>
    </location>
</feature>
<evidence type="ECO:0000259" key="2">
    <source>
        <dbReference type="PROSITE" id="PS50937"/>
    </source>
</evidence>
<evidence type="ECO:0000313" key="3">
    <source>
        <dbReference type="EMBL" id="KRK76447.1"/>
    </source>
</evidence>
<evidence type="ECO:0000256" key="1">
    <source>
        <dbReference type="ARBA" id="ARBA00023125"/>
    </source>
</evidence>
<reference evidence="3 4" key="1">
    <citation type="journal article" date="2015" name="Genome Announc.">
        <title>Expanding the biotechnology potential of lactobacilli through comparative genomics of 213 strains and associated genera.</title>
        <authorList>
            <person name="Sun Z."/>
            <person name="Harris H.M."/>
            <person name="McCann A."/>
            <person name="Guo C."/>
            <person name="Argimon S."/>
            <person name="Zhang W."/>
            <person name="Yang X."/>
            <person name="Jeffery I.B."/>
            <person name="Cooney J.C."/>
            <person name="Kagawa T.F."/>
            <person name="Liu W."/>
            <person name="Song Y."/>
            <person name="Salvetti E."/>
            <person name="Wrobel A."/>
            <person name="Rasinkangas P."/>
            <person name="Parkhill J."/>
            <person name="Rea M.C."/>
            <person name="O'Sullivan O."/>
            <person name="Ritari J."/>
            <person name="Douillard F.P."/>
            <person name="Paul Ross R."/>
            <person name="Yang R."/>
            <person name="Briner A.E."/>
            <person name="Felis G.E."/>
            <person name="de Vos W.M."/>
            <person name="Barrangou R."/>
            <person name="Klaenhammer T.R."/>
            <person name="Caufield P.W."/>
            <person name="Cui Y."/>
            <person name="Zhang H."/>
            <person name="O'Toole P.W."/>
        </authorList>
    </citation>
    <scope>NUCLEOTIDE SEQUENCE [LARGE SCALE GENOMIC DNA]</scope>
    <source>
        <strain evidence="3 4">DSM 19117</strain>
    </source>
</reference>
<dbReference type="GO" id="GO:0003677">
    <property type="term" value="F:DNA binding"/>
    <property type="evidence" value="ECO:0007669"/>
    <property type="project" value="UniProtKB-KW"/>
</dbReference>
<organism evidence="3 4">
    <name type="scientific">Levilactobacillus namurensis DSM 19117</name>
    <dbReference type="NCBI Taxonomy" id="1423773"/>
    <lineage>
        <taxon>Bacteria</taxon>
        <taxon>Bacillati</taxon>
        <taxon>Bacillota</taxon>
        <taxon>Bacilli</taxon>
        <taxon>Lactobacillales</taxon>
        <taxon>Lactobacillaceae</taxon>
        <taxon>Levilactobacillus</taxon>
    </lineage>
</organism>
<dbReference type="Proteomes" id="UP000051162">
    <property type="component" value="Unassembled WGS sequence"/>
</dbReference>
<keyword evidence="1" id="KW-0238">DNA-binding</keyword>
<protein>
    <recommendedName>
        <fullName evidence="2">HTH merR-type domain-containing protein</fullName>
    </recommendedName>
</protein>
<dbReference type="GeneID" id="84782261"/>
<dbReference type="PROSITE" id="PS50937">
    <property type="entry name" value="HTH_MERR_2"/>
    <property type="match status" value="1"/>
</dbReference>
<dbReference type="SMART" id="SM00422">
    <property type="entry name" value="HTH_MERR"/>
    <property type="match status" value="1"/>
</dbReference>
<dbReference type="GO" id="GO:0003700">
    <property type="term" value="F:DNA-binding transcription factor activity"/>
    <property type="evidence" value="ECO:0007669"/>
    <property type="project" value="InterPro"/>
</dbReference>
<dbReference type="Gene3D" id="1.10.1660.10">
    <property type="match status" value="1"/>
</dbReference>
<dbReference type="PANTHER" id="PTHR30204:SF82">
    <property type="entry name" value="TRANSCRIPTIONAL REGULATOR, MERR FAMILY"/>
    <property type="match status" value="1"/>
</dbReference>
<evidence type="ECO:0000313" key="4">
    <source>
        <dbReference type="Proteomes" id="UP000051162"/>
    </source>
</evidence>
<dbReference type="InterPro" id="IPR047057">
    <property type="entry name" value="MerR_fam"/>
</dbReference>
<dbReference type="PANTHER" id="PTHR30204">
    <property type="entry name" value="REDOX-CYCLING DRUG-SENSING TRANSCRIPTIONAL ACTIVATOR SOXR"/>
    <property type="match status" value="1"/>
</dbReference>
<dbReference type="RefSeq" id="WP_056943964.1">
    <property type="nucleotide sequence ID" value="NZ_AZDT01000019.1"/>
</dbReference>
<keyword evidence="4" id="KW-1185">Reference proteome</keyword>
<dbReference type="OrthoDB" id="9811174at2"/>
<comment type="caution">
    <text evidence="3">The sequence shown here is derived from an EMBL/GenBank/DDBJ whole genome shotgun (WGS) entry which is preliminary data.</text>
</comment>
<proteinExistence type="predicted"/>
<name>A0A0R1JZ05_9LACO</name>
<accession>A0A0R1JZ05</accession>
<dbReference type="InterPro" id="IPR000551">
    <property type="entry name" value="MerR-type_HTH_dom"/>
</dbReference>
<dbReference type="EMBL" id="AZDT01000019">
    <property type="protein sequence ID" value="KRK76447.1"/>
    <property type="molecule type" value="Genomic_DNA"/>
</dbReference>
<dbReference type="Pfam" id="PF13411">
    <property type="entry name" value="MerR_1"/>
    <property type="match status" value="1"/>
</dbReference>